<dbReference type="InterPro" id="IPR050485">
    <property type="entry name" value="Proline_metab_enzyme"/>
</dbReference>
<evidence type="ECO:0000256" key="8">
    <source>
        <dbReference type="ARBA" id="ARBA00048142"/>
    </source>
</evidence>
<dbReference type="SUPFAM" id="SSF53720">
    <property type="entry name" value="ALDH-like"/>
    <property type="match status" value="1"/>
</dbReference>
<keyword evidence="4 11" id="KW-0560">Oxidoreductase</keyword>
<dbReference type="CDD" id="cd07123">
    <property type="entry name" value="ALDH_F4-17_P5CDH"/>
    <property type="match status" value="1"/>
</dbReference>
<gene>
    <name evidence="11" type="primary">pruA</name>
    <name evidence="11" type="ORF">MW084_01740</name>
</gene>
<comment type="pathway">
    <text evidence="1">Amino-acid degradation; L-proline degradation into L-glutamate; L-glutamate from L-proline: step 2/2.</text>
</comment>
<comment type="similarity">
    <text evidence="2">Belongs to the aldehyde dehydrogenase family.</text>
</comment>
<dbReference type="PROSITE" id="PS00070">
    <property type="entry name" value="ALDEHYDE_DEHYDR_CYS"/>
    <property type="match status" value="1"/>
</dbReference>
<dbReference type="InterPro" id="IPR016160">
    <property type="entry name" value="Ald_DH_CS_CYS"/>
</dbReference>
<keyword evidence="6" id="KW-0642">Proline metabolism</keyword>
<reference evidence="11" key="1">
    <citation type="submission" date="2022-04" db="EMBL/GenBank/DDBJ databases">
        <title>Systematic whole-genome sequencing reveals an unexpected diversity among actinomycetoma pathogens and provides insights into their antibacterial susceptibilities.</title>
        <authorList>
            <person name="Watson A.K."/>
            <person name="Kepplinger B."/>
            <person name="Bakhiet S.M."/>
            <person name="Mhmoud N.A."/>
            <person name="Chapman J."/>
            <person name="Allenby N."/>
            <person name="Mickiewicz K."/>
            <person name="Goodfellow M."/>
            <person name="Fahal A.H."/>
            <person name="Errington J."/>
        </authorList>
    </citation>
    <scope>NUCLEOTIDE SEQUENCE</scope>
    <source>
        <strain evidence="11">SD 504</strain>
    </source>
</reference>
<evidence type="ECO:0000313" key="12">
    <source>
        <dbReference type="Proteomes" id="UP001056383"/>
    </source>
</evidence>
<dbReference type="Gene3D" id="3.40.605.10">
    <property type="entry name" value="Aldehyde Dehydrogenase, Chain A, domain 1"/>
    <property type="match status" value="1"/>
</dbReference>
<keyword evidence="5" id="KW-0520">NAD</keyword>
<proteinExistence type="inferred from homology"/>
<sequence length="543" mass="58818">MDAVTQVPAPVNEPVHGYAPGSPERARLEARLKELAENPIDLPMTIGGVKRMGGGERVDVVQPHNHRAVIGTFAAATQQDARDAIDAALAAAPAWRAMSFDDRAAIFLRAAELLSGPWRETLAASTMLGQSKTAQQAEIDTPCELVDFWRFNVKYARDLLAEQPPANAPGVWNRLDHRPLEGFVYAITPFNFTAIAGNLPTAPALMGNVVVWKPSPTQTHAAVLLMELLEEAGLPKGVVNLVTGDGIAVSEVALEHPMLAGIHFTGSTRTFRHLWKTVGNNIEKYRSYPRIVGETGGKDFVVAHPSADRAVLKTALTRGAFEYQGQKCSATSRAYIPASIWNSGFKEEFAAEVDGIRMGDVTDLSNFVGAVIDDRAFAKNKAAIDRAQADPACTVVAGGTYDDSVGYFVRPTVIECADPENEVFREEYFGPILAVHVYEDDRYEEMLEQMEAVSAYALTGSIIANDRAAVAYAMDKLRYAAGNFYINDKSTGAVVGQQPFGGGRASGTNDKAGAPQNLMRWTLTRAIKETLVPPTEYGYPHMG</sequence>
<evidence type="ECO:0000256" key="1">
    <source>
        <dbReference type="ARBA" id="ARBA00004786"/>
    </source>
</evidence>
<accession>A0ABY4T7A0</accession>
<dbReference type="GO" id="GO:0003842">
    <property type="term" value="F:L-glutamate gamma-semialdehyde dehydrogenase activity"/>
    <property type="evidence" value="ECO:0007669"/>
    <property type="project" value="UniProtKB-EC"/>
</dbReference>
<comment type="catalytic activity">
    <reaction evidence="8">
        <text>L-glutamate 5-semialdehyde + NAD(+) + H2O = L-glutamate + NADH + 2 H(+)</text>
        <dbReference type="Rhea" id="RHEA:30235"/>
        <dbReference type="ChEBI" id="CHEBI:15377"/>
        <dbReference type="ChEBI" id="CHEBI:15378"/>
        <dbReference type="ChEBI" id="CHEBI:29985"/>
        <dbReference type="ChEBI" id="CHEBI:57540"/>
        <dbReference type="ChEBI" id="CHEBI:57945"/>
        <dbReference type="ChEBI" id="CHEBI:58066"/>
        <dbReference type="EC" id="1.2.1.88"/>
    </reaction>
</comment>
<evidence type="ECO:0000256" key="4">
    <source>
        <dbReference type="ARBA" id="ARBA00023002"/>
    </source>
</evidence>
<dbReference type="InterPro" id="IPR016163">
    <property type="entry name" value="Ald_DH_C"/>
</dbReference>
<evidence type="ECO:0000256" key="9">
    <source>
        <dbReference type="SAM" id="MobiDB-lite"/>
    </source>
</evidence>
<dbReference type="Pfam" id="PF00171">
    <property type="entry name" value="Aldedh"/>
    <property type="match status" value="1"/>
</dbReference>
<dbReference type="EMBL" id="CP095474">
    <property type="protein sequence ID" value="URN14854.1"/>
    <property type="molecule type" value="Genomic_DNA"/>
</dbReference>
<dbReference type="PANTHER" id="PTHR42862">
    <property type="entry name" value="DELTA-1-PYRROLINE-5-CARBOXYLATE DEHYDROGENASE 1, ISOFORM A-RELATED"/>
    <property type="match status" value="1"/>
</dbReference>
<name>A0ABY4T7A0_9ACTN</name>
<evidence type="ECO:0000256" key="3">
    <source>
        <dbReference type="ARBA" id="ARBA00012884"/>
    </source>
</evidence>
<keyword evidence="12" id="KW-1185">Reference proteome</keyword>
<feature type="region of interest" description="Disordered" evidence="9">
    <location>
        <begin position="1"/>
        <end position="22"/>
    </location>
</feature>
<dbReference type="InterPro" id="IPR005931">
    <property type="entry name" value="P5CDH/ALDH4A1"/>
</dbReference>
<organism evidence="11 12">
    <name type="scientific">Streptomyces sudanensis</name>
    <dbReference type="NCBI Taxonomy" id="436397"/>
    <lineage>
        <taxon>Bacteria</taxon>
        <taxon>Bacillati</taxon>
        <taxon>Actinomycetota</taxon>
        <taxon>Actinomycetes</taxon>
        <taxon>Kitasatosporales</taxon>
        <taxon>Streptomycetaceae</taxon>
        <taxon>Streptomyces</taxon>
    </lineage>
</organism>
<feature type="domain" description="Aldehyde dehydrogenase" evidence="10">
    <location>
        <begin position="55"/>
        <end position="526"/>
    </location>
</feature>
<dbReference type="InterPro" id="IPR015590">
    <property type="entry name" value="Aldehyde_DH_dom"/>
</dbReference>
<evidence type="ECO:0000256" key="5">
    <source>
        <dbReference type="ARBA" id="ARBA00023027"/>
    </source>
</evidence>
<dbReference type="PANTHER" id="PTHR42862:SF1">
    <property type="entry name" value="DELTA-1-PYRROLINE-5-CARBOXYLATE DEHYDROGENASE 2, ISOFORM A-RELATED"/>
    <property type="match status" value="1"/>
</dbReference>
<dbReference type="EC" id="1.2.1.88" evidence="3"/>
<protein>
    <recommendedName>
        <fullName evidence="7">L-glutamate gamma-semialdehyde dehydrogenase</fullName>
        <ecNumber evidence="3">1.2.1.88</ecNumber>
    </recommendedName>
    <alternativeName>
        <fullName evidence="7">L-glutamate gamma-semialdehyde dehydrogenase</fullName>
    </alternativeName>
</protein>
<dbReference type="Proteomes" id="UP001056383">
    <property type="component" value="Chromosome"/>
</dbReference>
<evidence type="ECO:0000259" key="10">
    <source>
        <dbReference type="Pfam" id="PF00171"/>
    </source>
</evidence>
<evidence type="ECO:0000313" key="11">
    <source>
        <dbReference type="EMBL" id="URN14854.1"/>
    </source>
</evidence>
<dbReference type="NCBIfam" id="TIGR01236">
    <property type="entry name" value="D1pyr5carbox1"/>
    <property type="match status" value="1"/>
</dbReference>
<evidence type="ECO:0000256" key="2">
    <source>
        <dbReference type="ARBA" id="ARBA00009986"/>
    </source>
</evidence>
<dbReference type="InterPro" id="IPR016162">
    <property type="entry name" value="Ald_DH_N"/>
</dbReference>
<dbReference type="RefSeq" id="WP_010476114.1">
    <property type="nucleotide sequence ID" value="NZ_CP095474.1"/>
</dbReference>
<evidence type="ECO:0000256" key="6">
    <source>
        <dbReference type="ARBA" id="ARBA00023062"/>
    </source>
</evidence>
<evidence type="ECO:0000256" key="7">
    <source>
        <dbReference type="ARBA" id="ARBA00032259"/>
    </source>
</evidence>
<dbReference type="InterPro" id="IPR016161">
    <property type="entry name" value="Ald_DH/histidinol_DH"/>
</dbReference>
<dbReference type="Gene3D" id="3.40.309.10">
    <property type="entry name" value="Aldehyde Dehydrogenase, Chain A, domain 2"/>
    <property type="match status" value="1"/>
</dbReference>